<dbReference type="Proteomes" id="UP000821837">
    <property type="component" value="Chromosome 5"/>
</dbReference>
<dbReference type="EMBL" id="JABSTV010001251">
    <property type="protein sequence ID" value="KAH7950763.1"/>
    <property type="molecule type" value="Genomic_DNA"/>
</dbReference>
<evidence type="ECO:0000256" key="4">
    <source>
        <dbReference type="ARBA" id="ARBA00023180"/>
    </source>
</evidence>
<reference evidence="6" key="1">
    <citation type="journal article" date="2020" name="Cell">
        <title>Large-Scale Comparative Analyses of Tick Genomes Elucidate Their Genetic Diversity and Vector Capacities.</title>
        <authorList>
            <consortium name="Tick Genome and Microbiome Consortium (TIGMIC)"/>
            <person name="Jia N."/>
            <person name="Wang J."/>
            <person name="Shi W."/>
            <person name="Du L."/>
            <person name="Sun Y."/>
            <person name="Zhan W."/>
            <person name="Jiang J.F."/>
            <person name="Wang Q."/>
            <person name="Zhang B."/>
            <person name="Ji P."/>
            <person name="Bell-Sakyi L."/>
            <person name="Cui X.M."/>
            <person name="Yuan T.T."/>
            <person name="Jiang B.G."/>
            <person name="Yang W.F."/>
            <person name="Lam T.T."/>
            <person name="Chang Q.C."/>
            <person name="Ding S.J."/>
            <person name="Wang X.J."/>
            <person name="Zhu J.G."/>
            <person name="Ruan X.D."/>
            <person name="Zhao L."/>
            <person name="Wei J.T."/>
            <person name="Ye R.Z."/>
            <person name="Que T.C."/>
            <person name="Du C.H."/>
            <person name="Zhou Y.H."/>
            <person name="Cheng J.X."/>
            <person name="Dai P.F."/>
            <person name="Guo W.B."/>
            <person name="Han X.H."/>
            <person name="Huang E.J."/>
            <person name="Li L.F."/>
            <person name="Wei W."/>
            <person name="Gao Y.C."/>
            <person name="Liu J.Z."/>
            <person name="Shao H.Z."/>
            <person name="Wang X."/>
            <person name="Wang C.C."/>
            <person name="Yang T.C."/>
            <person name="Huo Q.B."/>
            <person name="Li W."/>
            <person name="Chen H.Y."/>
            <person name="Chen S.E."/>
            <person name="Zhou L.G."/>
            <person name="Ni X.B."/>
            <person name="Tian J.H."/>
            <person name="Sheng Y."/>
            <person name="Liu T."/>
            <person name="Pan Y.S."/>
            <person name="Xia L.Y."/>
            <person name="Li J."/>
            <person name="Zhao F."/>
            <person name="Cao W.C."/>
        </authorList>
    </citation>
    <scope>NUCLEOTIDE SEQUENCE</scope>
    <source>
        <strain evidence="6">Rsan-2018</strain>
    </source>
</reference>
<proteinExistence type="inferred from homology"/>
<keyword evidence="3" id="KW-0378">Hydrolase</keyword>
<dbReference type="PANTHER" id="PTHR43918">
    <property type="entry name" value="ACETYLCHOLINESTERASE"/>
    <property type="match status" value="1"/>
</dbReference>
<feature type="domain" description="Carboxylesterase type B" evidence="5">
    <location>
        <begin position="2"/>
        <end position="166"/>
    </location>
</feature>
<dbReference type="GO" id="GO:0005886">
    <property type="term" value="C:plasma membrane"/>
    <property type="evidence" value="ECO:0007669"/>
    <property type="project" value="TreeGrafter"/>
</dbReference>
<dbReference type="AlphaFoldDB" id="A0A9D4PQ24"/>
<comment type="similarity">
    <text evidence="1">Belongs to the type-B carboxylesterase/lipase family.</text>
</comment>
<evidence type="ECO:0000256" key="2">
    <source>
        <dbReference type="ARBA" id="ARBA00022487"/>
    </source>
</evidence>
<comment type="caution">
    <text evidence="6">The sequence shown here is derived from an EMBL/GenBank/DDBJ whole genome shotgun (WGS) entry which is preliminary data.</text>
</comment>
<dbReference type="InterPro" id="IPR050654">
    <property type="entry name" value="AChE-related_enzymes"/>
</dbReference>
<keyword evidence="2" id="KW-0719">Serine esterase</keyword>
<name>A0A9D4PQ24_RHISA</name>
<dbReference type="GO" id="GO:0019695">
    <property type="term" value="P:choline metabolic process"/>
    <property type="evidence" value="ECO:0007669"/>
    <property type="project" value="TreeGrafter"/>
</dbReference>
<protein>
    <recommendedName>
        <fullName evidence="5">Carboxylesterase type B domain-containing protein</fullName>
    </recommendedName>
</protein>
<dbReference type="Pfam" id="PF00135">
    <property type="entry name" value="COesterase"/>
    <property type="match status" value="1"/>
</dbReference>
<dbReference type="InterPro" id="IPR029058">
    <property type="entry name" value="AB_hydrolase_fold"/>
</dbReference>
<keyword evidence="7" id="KW-1185">Reference proteome</keyword>
<dbReference type="InterPro" id="IPR002018">
    <property type="entry name" value="CarbesteraseB"/>
</dbReference>
<evidence type="ECO:0000256" key="1">
    <source>
        <dbReference type="ARBA" id="ARBA00005964"/>
    </source>
</evidence>
<dbReference type="Gene3D" id="3.40.50.1820">
    <property type="entry name" value="alpha/beta hydrolase"/>
    <property type="match status" value="1"/>
</dbReference>
<organism evidence="6 7">
    <name type="scientific">Rhipicephalus sanguineus</name>
    <name type="common">Brown dog tick</name>
    <name type="synonym">Ixodes sanguineus</name>
    <dbReference type="NCBI Taxonomy" id="34632"/>
    <lineage>
        <taxon>Eukaryota</taxon>
        <taxon>Metazoa</taxon>
        <taxon>Ecdysozoa</taxon>
        <taxon>Arthropoda</taxon>
        <taxon>Chelicerata</taxon>
        <taxon>Arachnida</taxon>
        <taxon>Acari</taxon>
        <taxon>Parasitiformes</taxon>
        <taxon>Ixodida</taxon>
        <taxon>Ixodoidea</taxon>
        <taxon>Ixodidae</taxon>
        <taxon>Rhipicephalinae</taxon>
        <taxon>Rhipicephalus</taxon>
        <taxon>Rhipicephalus</taxon>
    </lineage>
</organism>
<dbReference type="VEuPathDB" id="VectorBase:RSAN_030211"/>
<keyword evidence="4" id="KW-0325">Glycoprotein</keyword>
<sequence>MGHNRAEGRRLVSQVFEGRFEALKQQNNMTKGDAQVALHVLLSARGYRRPVATEVADLYLSRAASVCDHPRTLAELVEGGATDVAAGCPALAFARKLSNAGLTVHYYVLDYVDEEVDSYFRTDSDHAPETALVFGLPMRFPGKFEESDRTFSLNIMNAWATFAKRG</sequence>
<evidence type="ECO:0000313" key="6">
    <source>
        <dbReference type="EMBL" id="KAH7950763.1"/>
    </source>
</evidence>
<evidence type="ECO:0000259" key="5">
    <source>
        <dbReference type="Pfam" id="PF00135"/>
    </source>
</evidence>
<gene>
    <name evidence="6" type="ORF">HPB52_001422</name>
</gene>
<dbReference type="GO" id="GO:0003990">
    <property type="term" value="F:acetylcholinesterase activity"/>
    <property type="evidence" value="ECO:0007669"/>
    <property type="project" value="TreeGrafter"/>
</dbReference>
<evidence type="ECO:0000256" key="3">
    <source>
        <dbReference type="ARBA" id="ARBA00022801"/>
    </source>
</evidence>
<dbReference type="SUPFAM" id="SSF53474">
    <property type="entry name" value="alpha/beta-Hydrolases"/>
    <property type="match status" value="1"/>
</dbReference>
<evidence type="ECO:0000313" key="7">
    <source>
        <dbReference type="Proteomes" id="UP000821837"/>
    </source>
</evidence>
<dbReference type="PANTHER" id="PTHR43918:SF4">
    <property type="entry name" value="CARBOXYLIC ESTER HYDROLASE"/>
    <property type="match status" value="1"/>
</dbReference>
<dbReference type="GO" id="GO:0006581">
    <property type="term" value="P:acetylcholine catabolic process"/>
    <property type="evidence" value="ECO:0007669"/>
    <property type="project" value="TreeGrafter"/>
</dbReference>
<accession>A0A9D4PQ24</accession>
<dbReference type="GO" id="GO:0005615">
    <property type="term" value="C:extracellular space"/>
    <property type="evidence" value="ECO:0007669"/>
    <property type="project" value="TreeGrafter"/>
</dbReference>
<reference evidence="6" key="2">
    <citation type="submission" date="2021-09" db="EMBL/GenBank/DDBJ databases">
        <authorList>
            <person name="Jia N."/>
            <person name="Wang J."/>
            <person name="Shi W."/>
            <person name="Du L."/>
            <person name="Sun Y."/>
            <person name="Zhan W."/>
            <person name="Jiang J."/>
            <person name="Wang Q."/>
            <person name="Zhang B."/>
            <person name="Ji P."/>
            <person name="Sakyi L.B."/>
            <person name="Cui X."/>
            <person name="Yuan T."/>
            <person name="Jiang B."/>
            <person name="Yang W."/>
            <person name="Lam T.T.-Y."/>
            <person name="Chang Q."/>
            <person name="Ding S."/>
            <person name="Wang X."/>
            <person name="Zhu J."/>
            <person name="Ruan X."/>
            <person name="Zhao L."/>
            <person name="Wei J."/>
            <person name="Que T."/>
            <person name="Du C."/>
            <person name="Cheng J."/>
            <person name="Dai P."/>
            <person name="Han X."/>
            <person name="Huang E."/>
            <person name="Gao Y."/>
            <person name="Liu J."/>
            <person name="Shao H."/>
            <person name="Ye R."/>
            <person name="Li L."/>
            <person name="Wei W."/>
            <person name="Wang X."/>
            <person name="Wang C."/>
            <person name="Huo Q."/>
            <person name="Li W."/>
            <person name="Guo W."/>
            <person name="Chen H."/>
            <person name="Chen S."/>
            <person name="Zhou L."/>
            <person name="Zhou L."/>
            <person name="Ni X."/>
            <person name="Tian J."/>
            <person name="Zhou Y."/>
            <person name="Sheng Y."/>
            <person name="Liu T."/>
            <person name="Pan Y."/>
            <person name="Xia L."/>
            <person name="Li J."/>
            <person name="Zhao F."/>
            <person name="Cao W."/>
        </authorList>
    </citation>
    <scope>NUCLEOTIDE SEQUENCE</scope>
    <source>
        <strain evidence="6">Rsan-2018</strain>
        <tissue evidence="6">Larvae</tissue>
    </source>
</reference>